<evidence type="ECO:0000313" key="2">
    <source>
        <dbReference type="Proteomes" id="UP000245375"/>
    </source>
</evidence>
<protein>
    <submittedName>
        <fullName evidence="1">Uncharacterized protein</fullName>
    </submittedName>
</protein>
<name>A0A2U2X4P5_9FLAO</name>
<proteinExistence type="predicted"/>
<dbReference type="AlphaFoldDB" id="A0A2U2X4P5"/>
<reference evidence="1 2" key="2">
    <citation type="submission" date="2018-05" db="EMBL/GenBank/DDBJ databases">
        <title>Algibacter marinivivus sp. nov., isolated from sample around a algae.</title>
        <authorList>
            <person name="Zhong X."/>
        </authorList>
    </citation>
    <scope>NUCLEOTIDE SEQUENCE [LARGE SCALE GENOMIC DNA]</scope>
    <source>
        <strain evidence="1 2">ZY111</strain>
    </source>
</reference>
<comment type="caution">
    <text evidence="1">The sequence shown here is derived from an EMBL/GenBank/DDBJ whole genome shotgun (WGS) entry which is preliminary data.</text>
</comment>
<keyword evidence="2" id="KW-1185">Reference proteome</keyword>
<dbReference type="EMBL" id="QFRI01000002">
    <property type="protein sequence ID" value="PWH82755.1"/>
    <property type="molecule type" value="Genomic_DNA"/>
</dbReference>
<dbReference type="Proteomes" id="UP000245375">
    <property type="component" value="Unassembled WGS sequence"/>
</dbReference>
<accession>A0A2U2X4P5</accession>
<sequence>MILDTTYLDKKHKHLLSDLVGRSFTLLESLKMKGIGSKRMIIEDVSPNLQSYMNTVSDANYANIELRKNGILLFINKGLQNFTWAIPYYQLVIYKTNGASIHAQGKFIHFKNNKTFKENKRFFEKMLDEKIKYDEQYKFQNI</sequence>
<evidence type="ECO:0000313" key="1">
    <source>
        <dbReference type="EMBL" id="PWH82755.1"/>
    </source>
</evidence>
<dbReference type="OrthoDB" id="1436588at2"/>
<gene>
    <name evidence="1" type="ORF">DIS18_11010</name>
</gene>
<reference evidence="2" key="1">
    <citation type="submission" date="2018-05" db="EMBL/GenBank/DDBJ databases">
        <title>Algibacter marinivivus sp. nov., isolated from sample around a algae.</title>
        <authorList>
            <person name="Lu D."/>
        </authorList>
    </citation>
    <scope>NUCLEOTIDE SEQUENCE [LARGE SCALE GENOMIC DNA]</scope>
    <source>
        <strain evidence="2">ZY111</strain>
    </source>
</reference>
<organism evidence="1 2">
    <name type="scientific">Algibacter marinivivus</name>
    <dbReference type="NCBI Taxonomy" id="2100723"/>
    <lineage>
        <taxon>Bacteria</taxon>
        <taxon>Pseudomonadati</taxon>
        <taxon>Bacteroidota</taxon>
        <taxon>Flavobacteriia</taxon>
        <taxon>Flavobacteriales</taxon>
        <taxon>Flavobacteriaceae</taxon>
        <taxon>Algibacter</taxon>
    </lineage>
</organism>